<proteinExistence type="predicted"/>
<name>A0ABR7NA12_9FIRM</name>
<dbReference type="Proteomes" id="UP000657421">
    <property type="component" value="Unassembled WGS sequence"/>
</dbReference>
<comment type="caution">
    <text evidence="1">The sequence shown here is derived from an EMBL/GenBank/DDBJ whole genome shotgun (WGS) entry which is preliminary data.</text>
</comment>
<organism evidence="1 2">
    <name type="scientific">Jingyaoa shaoxingensis</name>
    <dbReference type="NCBI Taxonomy" id="2763671"/>
    <lineage>
        <taxon>Bacteria</taxon>
        <taxon>Bacillati</taxon>
        <taxon>Bacillota</taxon>
        <taxon>Clostridia</taxon>
        <taxon>Lachnospirales</taxon>
        <taxon>Lachnospiraceae</taxon>
        <taxon>Jingyaoa</taxon>
    </lineage>
</organism>
<sequence>MKFEEGYYITPSNLPNKGILFMDHTANNRSGHLGHALVQCENGDILAFYPNCSDDGGGHSAVGWMEYKRSRDFGKTWEPSMIYTYSKQYFQLGINTSVMAEKAVVTNDGTIVIFHLLCDISENPLWEPYRVPTYSRSFDQGLTWSKAEEIDKDCGRIYDAVYYEKEIFVLKFCNDARINWTGCLPEHQYKIYVSNDSGASFHKRSVIPFSTYGRGYGTLCFLKNGDLIAYCYNSADEYHADYVISHDSGRTWEKPEKAYFAKKLRNPQMIAFGDGYLMHGRSGNTEPDAGNFVLYYSENGIEWDDGRILAKCEAGYGAYSNSIIIDEPNRERVYIHSSHAYADNKTNILAWWVDKI</sequence>
<gene>
    <name evidence="1" type="ORF">H8716_09145</name>
</gene>
<accession>A0ABR7NA12</accession>
<dbReference type="InterPro" id="IPR036278">
    <property type="entry name" value="Sialidase_sf"/>
</dbReference>
<dbReference type="Gene3D" id="2.120.10.10">
    <property type="match status" value="2"/>
</dbReference>
<dbReference type="SUPFAM" id="SSF50939">
    <property type="entry name" value="Sialidases"/>
    <property type="match status" value="1"/>
</dbReference>
<evidence type="ECO:0000313" key="2">
    <source>
        <dbReference type="Proteomes" id="UP000657421"/>
    </source>
</evidence>
<dbReference type="CDD" id="cd15482">
    <property type="entry name" value="Sialidase_non-viral"/>
    <property type="match status" value="1"/>
</dbReference>
<reference evidence="1 2" key="1">
    <citation type="submission" date="2020-08" db="EMBL/GenBank/DDBJ databases">
        <title>Genome public.</title>
        <authorList>
            <person name="Liu C."/>
            <person name="Sun Q."/>
        </authorList>
    </citation>
    <scope>NUCLEOTIDE SEQUENCE [LARGE SCALE GENOMIC DNA]</scope>
    <source>
        <strain evidence="1 2">NSJ-46</strain>
    </source>
</reference>
<dbReference type="RefSeq" id="WP_249308334.1">
    <property type="nucleotide sequence ID" value="NZ_JACRSZ010000008.1"/>
</dbReference>
<dbReference type="EMBL" id="JACRSZ010000008">
    <property type="protein sequence ID" value="MBC8573247.1"/>
    <property type="molecule type" value="Genomic_DNA"/>
</dbReference>
<protein>
    <submittedName>
        <fullName evidence="1">Exo-alpha-sialidase</fullName>
    </submittedName>
</protein>
<evidence type="ECO:0000313" key="1">
    <source>
        <dbReference type="EMBL" id="MBC8573247.1"/>
    </source>
</evidence>
<keyword evidence="2" id="KW-1185">Reference proteome</keyword>